<accession>A0A7C8L758</accession>
<dbReference type="Proteomes" id="UP000480246">
    <property type="component" value="Unassembled WGS sequence"/>
</dbReference>
<evidence type="ECO:0000259" key="1">
    <source>
        <dbReference type="Pfam" id="PF01551"/>
    </source>
</evidence>
<dbReference type="Gene3D" id="2.70.70.10">
    <property type="entry name" value="Glucose Permease (Domain IIA)"/>
    <property type="match status" value="1"/>
</dbReference>
<dbReference type="RefSeq" id="WP_153403301.1">
    <property type="nucleotide sequence ID" value="NZ_ML762430.1"/>
</dbReference>
<dbReference type="InterPro" id="IPR011055">
    <property type="entry name" value="Dup_hybrid_motif"/>
</dbReference>
<sequence>MKQTVITPVNFAEQFFQKDFRLIYHQTAGPFQQLVTEEQFIDIGESFNEEVSGYILEIHTKLDKNLTHYLWLDTNRSKAISVTFDNEHTIHSIQLAPFQTHPETDKIYTKNEYIMPITDTWFVVWGGTNQFINYHYAYEAQRYAYDLVIKIDEQSYQGNPGNVKNYHAFGKDLIAPADGQVIMVINDKKDHQIGDTDENQPAGNCVVIAHDKNEYSMIAHMKQGSIIVNEGDVVKQGQMIGKCGNSGNTSEPHIHFQVMDHPNFLEGKSIRIRFNDHRDPVQGDYVSPVL</sequence>
<dbReference type="GO" id="GO:0004222">
    <property type="term" value="F:metalloendopeptidase activity"/>
    <property type="evidence" value="ECO:0007669"/>
    <property type="project" value="TreeGrafter"/>
</dbReference>
<dbReference type="OrthoDB" id="9809488at2"/>
<gene>
    <name evidence="2" type="ORF">F9U64_10955</name>
</gene>
<keyword evidence="3" id="KW-1185">Reference proteome</keyword>
<dbReference type="SUPFAM" id="SSF51261">
    <property type="entry name" value="Duplicated hybrid motif"/>
    <property type="match status" value="1"/>
</dbReference>
<dbReference type="PANTHER" id="PTHR21666">
    <property type="entry name" value="PEPTIDASE-RELATED"/>
    <property type="match status" value="1"/>
</dbReference>
<dbReference type="Pfam" id="PF01551">
    <property type="entry name" value="Peptidase_M23"/>
    <property type="match status" value="1"/>
</dbReference>
<organism evidence="2 3">
    <name type="scientific">Gracilibacillus oryzae</name>
    <dbReference type="NCBI Taxonomy" id="1672701"/>
    <lineage>
        <taxon>Bacteria</taxon>
        <taxon>Bacillati</taxon>
        <taxon>Bacillota</taxon>
        <taxon>Bacilli</taxon>
        <taxon>Bacillales</taxon>
        <taxon>Bacillaceae</taxon>
        <taxon>Gracilibacillus</taxon>
    </lineage>
</organism>
<protein>
    <submittedName>
        <fullName evidence="2">M23 family metallopeptidase</fullName>
    </submittedName>
</protein>
<dbReference type="InterPro" id="IPR050570">
    <property type="entry name" value="Cell_wall_metabolism_enzyme"/>
</dbReference>
<dbReference type="PANTHER" id="PTHR21666:SF270">
    <property type="entry name" value="MUREIN HYDROLASE ACTIVATOR ENVC"/>
    <property type="match status" value="1"/>
</dbReference>
<reference evidence="2 3" key="1">
    <citation type="submission" date="2019-10" db="EMBL/GenBank/DDBJ databases">
        <title>Gracilibacillus sp. nov. isolated from rice seeds.</title>
        <authorList>
            <person name="He S."/>
        </authorList>
    </citation>
    <scope>NUCLEOTIDE SEQUENCE [LARGE SCALE GENOMIC DNA]</scope>
    <source>
        <strain evidence="2 3">TD8</strain>
    </source>
</reference>
<proteinExistence type="predicted"/>
<comment type="caution">
    <text evidence="2">The sequence shown here is derived from an EMBL/GenBank/DDBJ whole genome shotgun (WGS) entry which is preliminary data.</text>
</comment>
<name>A0A7C8L758_9BACI</name>
<evidence type="ECO:0000313" key="2">
    <source>
        <dbReference type="EMBL" id="KAB8135779.1"/>
    </source>
</evidence>
<dbReference type="EMBL" id="WEID01000052">
    <property type="protein sequence ID" value="KAB8135779.1"/>
    <property type="molecule type" value="Genomic_DNA"/>
</dbReference>
<dbReference type="CDD" id="cd12797">
    <property type="entry name" value="M23_peptidase"/>
    <property type="match status" value="1"/>
</dbReference>
<evidence type="ECO:0000313" key="3">
    <source>
        <dbReference type="Proteomes" id="UP000480246"/>
    </source>
</evidence>
<dbReference type="AlphaFoldDB" id="A0A7C8L758"/>
<dbReference type="InterPro" id="IPR016047">
    <property type="entry name" value="M23ase_b-sheet_dom"/>
</dbReference>
<feature type="domain" description="M23ase beta-sheet core" evidence="1">
    <location>
        <begin position="170"/>
        <end position="260"/>
    </location>
</feature>